<reference evidence="4 7" key="1">
    <citation type="journal article" date="2014" name="Genome Announc.">
        <title>Draft Genome Sequence of the Sulfolobales Archaeon AZ1, Obtained through Metagenomic Analysis of a Mexican Hot Spring.</title>
        <authorList>
            <person name="Servin-Garciduenas L.E."/>
            <person name="Martinez-Romero E."/>
        </authorList>
    </citation>
    <scope>NUCLEOTIDE SEQUENCE [LARGE SCALE GENOMIC DNA]</scope>
    <source>
        <strain evidence="4">AZ1-illumnia</strain>
    </source>
</reference>
<evidence type="ECO:0000313" key="6">
    <source>
        <dbReference type="EMBL" id="MCL7343679.1"/>
    </source>
</evidence>
<evidence type="ECO:0000256" key="1">
    <source>
        <dbReference type="ARBA" id="ARBA00023122"/>
    </source>
</evidence>
<dbReference type="InterPro" id="IPR000644">
    <property type="entry name" value="CBS_dom"/>
</dbReference>
<evidence type="ECO:0000256" key="2">
    <source>
        <dbReference type="PROSITE-ProRule" id="PRU00703"/>
    </source>
</evidence>
<reference evidence="6" key="3">
    <citation type="submission" date="2022-05" db="EMBL/GenBank/DDBJ databases">
        <title>Metagenome Sequencing of an Archaeal-Dominated Microbial Community from a Hot Spring at the Los Azufres Geothermal Field, Mexico.</title>
        <authorList>
            <person name="Marin-Paredes R."/>
            <person name="Martinez-Romero E."/>
            <person name="Servin-Garciduenas L.E."/>
        </authorList>
    </citation>
    <scope>NUCLEOTIDE SEQUENCE</scope>
    <source>
        <strain evidence="6">AZ1-454</strain>
    </source>
</reference>
<feature type="domain" description="CBS" evidence="3">
    <location>
        <begin position="70"/>
        <end position="126"/>
    </location>
</feature>
<evidence type="ECO:0000313" key="4">
    <source>
        <dbReference type="EMBL" id="EWG07478.1"/>
    </source>
</evidence>
<name>W7KMK3_9CREN</name>
<keyword evidence="5" id="KW-0808">Transferase</keyword>
<dbReference type="PANTHER" id="PTHR43080:SF2">
    <property type="entry name" value="CBS DOMAIN-CONTAINING PROTEIN"/>
    <property type="match status" value="1"/>
</dbReference>
<accession>W7KMK3</accession>
<comment type="caution">
    <text evidence="4">The sequence shown here is derived from an EMBL/GenBank/DDBJ whole genome shotgun (WGS) entry which is preliminary data.</text>
</comment>
<reference evidence="5" key="2">
    <citation type="submission" date="2015-03" db="EMBL/GenBank/DDBJ databases">
        <title>Metagenome Sequencing of an Archaeal-Dominated Microbial Community from a Hot Spring at the Los Azufres Geothermal Field, Mexico.</title>
        <authorList>
            <person name="Servin-Garciduenas L.E."/>
            <person name="Martinez-Romero E."/>
        </authorList>
    </citation>
    <scope>NUCLEOTIDE SEQUENCE [LARGE SCALE GENOMIC DNA]</scope>
    <source>
        <strain evidence="5">AZ1-454</strain>
    </source>
</reference>
<keyword evidence="1 2" id="KW-0129">CBS domain</keyword>
<evidence type="ECO:0000259" key="3">
    <source>
        <dbReference type="PROSITE" id="PS51371"/>
    </source>
</evidence>
<dbReference type="InterPro" id="IPR046342">
    <property type="entry name" value="CBS_dom_sf"/>
</dbReference>
<evidence type="ECO:0000313" key="7">
    <source>
        <dbReference type="Proteomes" id="UP000054284"/>
    </source>
</evidence>
<dbReference type="PROSITE" id="PS51371">
    <property type="entry name" value="CBS"/>
    <property type="match status" value="2"/>
</dbReference>
<organism evidence="4 7">
    <name type="scientific">Candidatus Aramenus sulfurataquae</name>
    <dbReference type="NCBI Taxonomy" id="1326980"/>
    <lineage>
        <taxon>Archaea</taxon>
        <taxon>Thermoproteota</taxon>
        <taxon>Thermoprotei</taxon>
        <taxon>Sulfolobales</taxon>
        <taxon>Sulfolobaceae</taxon>
        <taxon>Candidatus Aramenus</taxon>
    </lineage>
</organism>
<dbReference type="EMBL" id="ASRH01000003">
    <property type="protein sequence ID" value="EWG07478.1"/>
    <property type="molecule type" value="Genomic_DNA"/>
</dbReference>
<dbReference type="AlphaFoldDB" id="W7KMK3"/>
<dbReference type="SUPFAM" id="SSF54631">
    <property type="entry name" value="CBS-domain pair"/>
    <property type="match status" value="1"/>
</dbReference>
<dbReference type="Pfam" id="PF00571">
    <property type="entry name" value="CBS"/>
    <property type="match status" value="2"/>
</dbReference>
<dbReference type="InterPro" id="IPR051257">
    <property type="entry name" value="Diverse_CBS-Domain"/>
</dbReference>
<dbReference type="SMART" id="SM00116">
    <property type="entry name" value="CBS"/>
    <property type="match status" value="2"/>
</dbReference>
<keyword evidence="7" id="KW-1185">Reference proteome</keyword>
<proteinExistence type="predicted"/>
<keyword evidence="5" id="KW-0418">Kinase</keyword>
<sequence length="129" mass="13702">MIIKDLVTRAPISIDGNSSIVDACRLMKKESVGSLLVLIDSVARGIVTERDVVYAIADGVPLTEKVLSIMSSNLVTVDSTTDVSDVALIMTSRKIRHLAVVEGGKIIGVISLRDVARALGLVTADLSVW</sequence>
<evidence type="ECO:0000313" key="5">
    <source>
        <dbReference type="EMBL" id="KJR79429.1"/>
    </source>
</evidence>
<gene>
    <name evidence="4" type="ORF">ASUL_03179</name>
    <name evidence="6" type="ORF">TQ35_003790</name>
    <name evidence="5" type="ORF">TQ35_02030</name>
</gene>
<dbReference type="Gene3D" id="3.10.580.10">
    <property type="entry name" value="CBS-domain"/>
    <property type="match status" value="1"/>
</dbReference>
<dbReference type="EMBL" id="JZWS01000008">
    <property type="protein sequence ID" value="KJR79429.1"/>
    <property type="molecule type" value="Genomic_DNA"/>
</dbReference>
<protein>
    <submittedName>
        <fullName evidence="6">CBS domain-containing protein</fullName>
    </submittedName>
    <submittedName>
        <fullName evidence="5">Histidine kinase</fullName>
    </submittedName>
    <submittedName>
        <fullName evidence="4">Signal-transduction protein with CBS domains</fullName>
    </submittedName>
</protein>
<dbReference type="PANTHER" id="PTHR43080">
    <property type="entry name" value="CBS DOMAIN-CONTAINING PROTEIN CBSX3, MITOCHONDRIAL"/>
    <property type="match status" value="1"/>
</dbReference>
<dbReference type="Proteomes" id="UP000054284">
    <property type="component" value="Unassembled WGS sequence"/>
</dbReference>
<dbReference type="EMBL" id="JZWS02000002">
    <property type="protein sequence ID" value="MCL7343679.1"/>
    <property type="molecule type" value="Genomic_DNA"/>
</dbReference>
<feature type="domain" description="CBS" evidence="3">
    <location>
        <begin position="7"/>
        <end position="62"/>
    </location>
</feature>
<dbReference type="GO" id="GO:0016301">
    <property type="term" value="F:kinase activity"/>
    <property type="evidence" value="ECO:0007669"/>
    <property type="project" value="UniProtKB-KW"/>
</dbReference>